<dbReference type="AlphaFoldDB" id="A0A830CM63"/>
<dbReference type="GO" id="GO:0006351">
    <property type="term" value="P:DNA-templated transcription"/>
    <property type="evidence" value="ECO:0007669"/>
    <property type="project" value="InterPro"/>
</dbReference>
<proteinExistence type="predicted"/>
<comment type="caution">
    <text evidence="2">The sequence shown here is derived from an EMBL/GenBank/DDBJ whole genome shotgun (WGS) entry which is preliminary data.</text>
</comment>
<gene>
    <name evidence="2" type="ORF">PHJA_001983700</name>
</gene>
<reference evidence="2" key="1">
    <citation type="submission" date="2020-07" db="EMBL/GenBank/DDBJ databases">
        <title>Ethylene signaling mediates host invasion by parasitic plants.</title>
        <authorList>
            <person name="Yoshida S."/>
        </authorList>
    </citation>
    <scope>NUCLEOTIDE SEQUENCE</scope>
    <source>
        <strain evidence="2">Okayama</strain>
    </source>
</reference>
<dbReference type="InterPro" id="IPR025422">
    <property type="entry name" value="TGA_domain"/>
</dbReference>
<dbReference type="EMBL" id="BMAC01000526">
    <property type="protein sequence ID" value="GFP98398.1"/>
    <property type="molecule type" value="Genomic_DNA"/>
</dbReference>
<dbReference type="OrthoDB" id="1895294at2759"/>
<accession>A0A830CM63</accession>
<dbReference type="GO" id="GO:0043565">
    <property type="term" value="F:sequence-specific DNA binding"/>
    <property type="evidence" value="ECO:0007669"/>
    <property type="project" value="InterPro"/>
</dbReference>
<sequence length="169" mass="19600">MAHHKEYYTFKWAAAANEEWLTPLENCHAWFTGWRPSAAFHLVEAILASLSEEQLHKIEGLQAKIKAGEERVEKEMVRYNMYMRSWKMLQLVRLESEANTTVLRQVKAARKGMVGGSEKVVKMADCLRRQTLKGVLDVLTPIQRVDFLAATSMLQIQIRKWGKRELQLK</sequence>
<evidence type="ECO:0000313" key="2">
    <source>
        <dbReference type="EMBL" id="GFP98398.1"/>
    </source>
</evidence>
<protein>
    <submittedName>
        <fullName evidence="2">Transcription factor tga2</fullName>
    </submittedName>
</protein>
<evidence type="ECO:0000259" key="1">
    <source>
        <dbReference type="PROSITE" id="PS51806"/>
    </source>
</evidence>
<dbReference type="PANTHER" id="PTHR46354:SF2">
    <property type="entry name" value="PROTEIN DOG1-LIKE 4"/>
    <property type="match status" value="1"/>
</dbReference>
<dbReference type="Proteomes" id="UP000653305">
    <property type="component" value="Unassembled WGS sequence"/>
</dbReference>
<organism evidence="2 3">
    <name type="scientific">Phtheirospermum japonicum</name>
    <dbReference type="NCBI Taxonomy" id="374723"/>
    <lineage>
        <taxon>Eukaryota</taxon>
        <taxon>Viridiplantae</taxon>
        <taxon>Streptophyta</taxon>
        <taxon>Embryophyta</taxon>
        <taxon>Tracheophyta</taxon>
        <taxon>Spermatophyta</taxon>
        <taxon>Magnoliopsida</taxon>
        <taxon>eudicotyledons</taxon>
        <taxon>Gunneridae</taxon>
        <taxon>Pentapetalae</taxon>
        <taxon>asterids</taxon>
        <taxon>lamiids</taxon>
        <taxon>Lamiales</taxon>
        <taxon>Orobanchaceae</taxon>
        <taxon>Orobanchaceae incertae sedis</taxon>
        <taxon>Phtheirospermum</taxon>
    </lineage>
</organism>
<keyword evidence="3" id="KW-1185">Reference proteome</keyword>
<evidence type="ECO:0000313" key="3">
    <source>
        <dbReference type="Proteomes" id="UP000653305"/>
    </source>
</evidence>
<feature type="domain" description="DOG1" evidence="1">
    <location>
        <begin position="1"/>
        <end position="168"/>
    </location>
</feature>
<dbReference type="PROSITE" id="PS51806">
    <property type="entry name" value="DOG1"/>
    <property type="match status" value="1"/>
</dbReference>
<dbReference type="Pfam" id="PF14144">
    <property type="entry name" value="DOG1"/>
    <property type="match status" value="1"/>
</dbReference>
<name>A0A830CM63_9LAMI</name>
<dbReference type="PANTHER" id="PTHR46354">
    <property type="entry name" value="DOG1 DOMAIN-CONTAINING PROTEIN"/>
    <property type="match status" value="1"/>
</dbReference>
<dbReference type="InterPro" id="IPR051886">
    <property type="entry name" value="Seed_Dev/Stress_Resp_Reg"/>
</dbReference>